<evidence type="ECO:0008006" key="4">
    <source>
        <dbReference type="Google" id="ProtNLM"/>
    </source>
</evidence>
<dbReference type="EMBL" id="BPEY01000004">
    <property type="protein sequence ID" value="GIU40924.1"/>
    <property type="molecule type" value="Genomic_DNA"/>
</dbReference>
<keyword evidence="1" id="KW-1133">Transmembrane helix</keyword>
<gene>
    <name evidence="2" type="ORF">TUM4438_03310</name>
</gene>
<keyword evidence="3" id="KW-1185">Reference proteome</keyword>
<protein>
    <recommendedName>
        <fullName evidence="4">Cxxc_20_cxxc protein</fullName>
    </recommendedName>
</protein>
<name>A0ABQ4P0A2_9GAMM</name>
<dbReference type="Proteomes" id="UP000887104">
    <property type="component" value="Unassembled WGS sequence"/>
</dbReference>
<evidence type="ECO:0000313" key="2">
    <source>
        <dbReference type="EMBL" id="GIU40924.1"/>
    </source>
</evidence>
<sequence length="112" mass="12644">MICAHCSKSFAIDKIENQRGKGLNTEIECPFCQAWLGKNAMLSWAKIVSFYAAVILFAWSYFDEGARAIGVPVAIFSMMLMLVVHLVDNLKVTEAPEVEEVDNSEHLKKYRD</sequence>
<keyword evidence="1" id="KW-0812">Transmembrane</keyword>
<feature type="transmembrane region" description="Helical" evidence="1">
    <location>
        <begin position="44"/>
        <end position="62"/>
    </location>
</feature>
<comment type="caution">
    <text evidence="2">The sequence shown here is derived from an EMBL/GenBank/DDBJ whole genome shotgun (WGS) entry which is preliminary data.</text>
</comment>
<keyword evidence="1" id="KW-0472">Membrane</keyword>
<accession>A0ABQ4P0A2</accession>
<feature type="transmembrane region" description="Helical" evidence="1">
    <location>
        <begin position="68"/>
        <end position="87"/>
    </location>
</feature>
<dbReference type="RefSeq" id="WP_220778732.1">
    <property type="nucleotide sequence ID" value="NZ_BPEY01000004.1"/>
</dbReference>
<evidence type="ECO:0000256" key="1">
    <source>
        <dbReference type="SAM" id="Phobius"/>
    </source>
</evidence>
<proteinExistence type="predicted"/>
<organism evidence="2 3">
    <name type="scientific">Shewanella sairae</name>
    <dbReference type="NCBI Taxonomy" id="190310"/>
    <lineage>
        <taxon>Bacteria</taxon>
        <taxon>Pseudomonadati</taxon>
        <taxon>Pseudomonadota</taxon>
        <taxon>Gammaproteobacteria</taxon>
        <taxon>Alteromonadales</taxon>
        <taxon>Shewanellaceae</taxon>
        <taxon>Shewanella</taxon>
    </lineage>
</organism>
<evidence type="ECO:0000313" key="3">
    <source>
        <dbReference type="Proteomes" id="UP000887104"/>
    </source>
</evidence>
<reference evidence="2" key="1">
    <citation type="submission" date="2021-05" db="EMBL/GenBank/DDBJ databases">
        <title>Molecular characterization for Shewanella algae harboring chromosomal blaOXA-55-like strains isolated from clinical and environment sample.</title>
        <authorList>
            <person name="Ohama Y."/>
            <person name="Aoki K."/>
            <person name="Harada S."/>
            <person name="Moriya K."/>
            <person name="Ishii Y."/>
            <person name="Tateda K."/>
        </authorList>
    </citation>
    <scope>NUCLEOTIDE SEQUENCE</scope>
    <source>
        <strain evidence="2">JCM 11563</strain>
    </source>
</reference>